<accession>A0A1D6KXM5</accession>
<proteinExistence type="predicted"/>
<gene>
    <name evidence="1" type="ORF">ZEAMMB73_Zm00001d033307</name>
</gene>
<evidence type="ECO:0000313" key="1">
    <source>
        <dbReference type="EMBL" id="ONM07200.1"/>
    </source>
</evidence>
<reference evidence="1" key="1">
    <citation type="submission" date="2015-12" db="EMBL/GenBank/DDBJ databases">
        <title>Update maize B73 reference genome by single molecule sequencing technologies.</title>
        <authorList>
            <consortium name="Maize Genome Sequencing Project"/>
            <person name="Ware D."/>
        </authorList>
    </citation>
    <scope>NUCLEOTIDE SEQUENCE [LARGE SCALE GENOMIC DNA]</scope>
    <source>
        <tissue evidence="1">Seedling</tissue>
    </source>
</reference>
<sequence>MLILSKNNISIIERLRELTRLRLLDINYNRISRIGHGMCFSFSYDLFYVFLLGCGHMIGSYFVPIPFPPFSSFDMASSLCFGFLTISSHMRNPVHGYFLIIIFFLH</sequence>
<dbReference type="Gene3D" id="3.80.10.10">
    <property type="entry name" value="Ribonuclease Inhibitor"/>
    <property type="match status" value="1"/>
</dbReference>
<protein>
    <submittedName>
        <fullName evidence="1">Outer arm dynein light chain 1 protein</fullName>
    </submittedName>
</protein>
<dbReference type="InterPro" id="IPR032675">
    <property type="entry name" value="LRR_dom_sf"/>
</dbReference>
<dbReference type="AlphaFoldDB" id="A0A1D6KXM5"/>
<name>A0A1D6KXM5_MAIZE</name>
<dbReference type="EMBL" id="CM007647">
    <property type="protein sequence ID" value="ONM07200.1"/>
    <property type="molecule type" value="Genomic_DNA"/>
</dbReference>
<organism evidence="1">
    <name type="scientific">Zea mays</name>
    <name type="common">Maize</name>
    <dbReference type="NCBI Taxonomy" id="4577"/>
    <lineage>
        <taxon>Eukaryota</taxon>
        <taxon>Viridiplantae</taxon>
        <taxon>Streptophyta</taxon>
        <taxon>Embryophyta</taxon>
        <taxon>Tracheophyta</taxon>
        <taxon>Spermatophyta</taxon>
        <taxon>Magnoliopsida</taxon>
        <taxon>Liliopsida</taxon>
        <taxon>Poales</taxon>
        <taxon>Poaceae</taxon>
        <taxon>PACMAD clade</taxon>
        <taxon>Panicoideae</taxon>
        <taxon>Andropogonodae</taxon>
        <taxon>Andropogoneae</taxon>
        <taxon>Tripsacinae</taxon>
        <taxon>Zea</taxon>
    </lineage>
</organism>
<dbReference type="SUPFAM" id="SSF52058">
    <property type="entry name" value="L domain-like"/>
    <property type="match status" value="1"/>
</dbReference>